<dbReference type="GO" id="GO:0004523">
    <property type="term" value="F:RNA-DNA hybrid ribonuclease activity"/>
    <property type="evidence" value="ECO:0007669"/>
    <property type="project" value="InterPro"/>
</dbReference>
<dbReference type="InterPro" id="IPR001584">
    <property type="entry name" value="Integrase_cat-core"/>
</dbReference>
<dbReference type="PROSITE" id="PS50994">
    <property type="entry name" value="INTEGRASE"/>
    <property type="match status" value="1"/>
</dbReference>
<dbReference type="Proteomes" id="UP000504603">
    <property type="component" value="Unplaced"/>
</dbReference>
<dbReference type="InterPro" id="IPR036397">
    <property type="entry name" value="RNaseH_sf"/>
</dbReference>
<protein>
    <submittedName>
        <fullName evidence="3">Protein NYNRIN-like</fullName>
    </submittedName>
</protein>
<dbReference type="OrthoDB" id="1734717at2759"/>
<dbReference type="SUPFAM" id="SSF53098">
    <property type="entry name" value="Ribonuclease H-like"/>
    <property type="match status" value="2"/>
</dbReference>
<feature type="domain" description="Integrase catalytic" evidence="1">
    <location>
        <begin position="326"/>
        <end position="475"/>
    </location>
</feature>
<name>A0A6J1DYS0_MOMCH</name>
<sequence>MAEFVVIDGRSAYNAIFGRPIIHSFRVVPSTLHQVLKYSTPNGVGTVRGEQTASRECYASALKGSSVCALEAHASGNETLEFKADLPRREFSAPTEELELVPLLSLEKQVFNDSQLVVSQIKDEYQAKDTRMEKYLGKVRSYLAQFLTYEVSRIPRAENSNADALAKLASAYETDLARSVPVEILDNPSISEPDLMEIGAPESSWMDPIADFIRGNSPQDPKERRKLAWRVARFVVRDGALYRRGFSLPLLRCLTPEEGLYVLREVHEGVCGNHSGARSLSAKVIRQGYYWPTLSQDAKKFVRTCDNCQRYGNVIHQPPELLTPISASWPFRQWGVDIIGPFPLGKGQTKFAVVAVDYFTKWAEVEALSHITESRVTSFVWTNIICRFGIPKAIVTDNGKQFDNAKFKDFCSKLGISHLRSSPAQQMGRHVGSKALHEKLEARVRKIFGKSIEVRMLPERFLQQGSVAETLLRRL</sequence>
<dbReference type="AlphaFoldDB" id="A0A6J1DYS0"/>
<dbReference type="RefSeq" id="XP_022158219.1">
    <property type="nucleotide sequence ID" value="XM_022302527.1"/>
</dbReference>
<dbReference type="InterPro" id="IPR002156">
    <property type="entry name" value="RNaseH_domain"/>
</dbReference>
<dbReference type="Gene3D" id="1.10.340.70">
    <property type="match status" value="1"/>
</dbReference>
<evidence type="ECO:0000313" key="3">
    <source>
        <dbReference type="RefSeq" id="XP_022158219.1"/>
    </source>
</evidence>
<reference evidence="3" key="1">
    <citation type="submission" date="2025-08" db="UniProtKB">
        <authorList>
            <consortium name="RefSeq"/>
        </authorList>
    </citation>
    <scope>IDENTIFICATION</scope>
    <source>
        <strain evidence="3">OHB3-1</strain>
    </source>
</reference>
<dbReference type="Gene3D" id="3.30.420.10">
    <property type="entry name" value="Ribonuclease H-like superfamily/Ribonuclease H"/>
    <property type="match status" value="2"/>
</dbReference>
<dbReference type="InterPro" id="IPR041588">
    <property type="entry name" value="Integrase_H2C2"/>
</dbReference>
<dbReference type="PANTHER" id="PTHR48475:SF2">
    <property type="entry name" value="RIBONUCLEASE H"/>
    <property type="match status" value="1"/>
</dbReference>
<dbReference type="Pfam" id="PF00665">
    <property type="entry name" value="rve"/>
    <property type="match status" value="1"/>
</dbReference>
<dbReference type="GO" id="GO:0003676">
    <property type="term" value="F:nucleic acid binding"/>
    <property type="evidence" value="ECO:0007669"/>
    <property type="project" value="InterPro"/>
</dbReference>
<dbReference type="KEGG" id="mcha:111024755"/>
<dbReference type="GO" id="GO:0015074">
    <property type="term" value="P:DNA integration"/>
    <property type="evidence" value="ECO:0007669"/>
    <property type="project" value="InterPro"/>
</dbReference>
<organism evidence="2 3">
    <name type="scientific">Momordica charantia</name>
    <name type="common">Bitter gourd</name>
    <name type="synonym">Balsam pear</name>
    <dbReference type="NCBI Taxonomy" id="3673"/>
    <lineage>
        <taxon>Eukaryota</taxon>
        <taxon>Viridiplantae</taxon>
        <taxon>Streptophyta</taxon>
        <taxon>Embryophyta</taxon>
        <taxon>Tracheophyta</taxon>
        <taxon>Spermatophyta</taxon>
        <taxon>Magnoliopsida</taxon>
        <taxon>eudicotyledons</taxon>
        <taxon>Gunneridae</taxon>
        <taxon>Pentapetalae</taxon>
        <taxon>rosids</taxon>
        <taxon>fabids</taxon>
        <taxon>Cucurbitales</taxon>
        <taxon>Cucurbitaceae</taxon>
        <taxon>Momordiceae</taxon>
        <taxon>Momordica</taxon>
    </lineage>
</organism>
<evidence type="ECO:0000259" key="1">
    <source>
        <dbReference type="PROSITE" id="PS50994"/>
    </source>
</evidence>
<dbReference type="GeneID" id="111024755"/>
<proteinExistence type="predicted"/>
<evidence type="ECO:0000313" key="2">
    <source>
        <dbReference type="Proteomes" id="UP000504603"/>
    </source>
</evidence>
<gene>
    <name evidence="3" type="primary">LOC111024755</name>
</gene>
<dbReference type="Pfam" id="PF17921">
    <property type="entry name" value="Integrase_H2C2"/>
    <property type="match status" value="1"/>
</dbReference>
<dbReference type="PANTHER" id="PTHR48475">
    <property type="entry name" value="RIBONUCLEASE H"/>
    <property type="match status" value="1"/>
</dbReference>
<dbReference type="Pfam" id="PF13456">
    <property type="entry name" value="RVT_3"/>
    <property type="match status" value="1"/>
</dbReference>
<keyword evidence="2" id="KW-1185">Reference proteome</keyword>
<dbReference type="InterPro" id="IPR012337">
    <property type="entry name" value="RNaseH-like_sf"/>
</dbReference>
<accession>A0A6J1DYS0</accession>